<evidence type="ECO:0000313" key="2">
    <source>
        <dbReference type="Proteomes" id="UP001377168"/>
    </source>
</evidence>
<dbReference type="Proteomes" id="UP001377168">
    <property type="component" value="Unassembled WGS sequence"/>
</dbReference>
<organism evidence="1 2">
    <name type="scientific">Streptomyces achmelvichensis</name>
    <dbReference type="NCBI Taxonomy" id="3134111"/>
    <lineage>
        <taxon>Bacteria</taxon>
        <taxon>Bacillati</taxon>
        <taxon>Actinomycetota</taxon>
        <taxon>Actinomycetes</taxon>
        <taxon>Kitasatosporales</taxon>
        <taxon>Streptomycetaceae</taxon>
        <taxon>Streptomyces</taxon>
    </lineage>
</organism>
<keyword evidence="2" id="KW-1185">Reference proteome</keyword>
<proteinExistence type="predicted"/>
<comment type="caution">
    <text evidence="1">The sequence shown here is derived from an EMBL/GenBank/DDBJ whole genome shotgun (WGS) entry which is preliminary data.</text>
</comment>
<evidence type="ECO:0000313" key="1">
    <source>
        <dbReference type="EMBL" id="MEJ8638563.1"/>
    </source>
</evidence>
<dbReference type="EMBL" id="JBBKAJ010000022">
    <property type="protein sequence ID" value="MEJ8638563.1"/>
    <property type="molecule type" value="Genomic_DNA"/>
</dbReference>
<sequence length="508" mass="52503">MQVLRSRRSSRTTGARSRTAVRGAAVAVMILVAGTVPGAGAADGEQTVAAELAYTCEAPAGQEPVRIQVRIAATLPEAHAVGEPVQAKDVSTTVILSEATRAELALLRAAEVTGASRLTVAVAQDEHTAEAVWAGTAAQPVPVPDSGEIALSTSGLVPTVTAGDTGGLTFTAGRLTVDLTPRRADGTPTEPAVVPLTCTPDKSGETLLATVEITGGDSPSAPPPTTQQPAPTTGAPRPDVPRDLGIAPPAPNDDSTPAAPPPCVGDTVNPFAMVAYITGYSNVAKLRAASEVPLSCTQLIDVSKKIVPKPDGLHLVQHATGVLDHEGRPQMPPAPATFLTYGFMPTTAMMELTQLDTMTIDSDILLAKSSGLTHIRVPLRLRLFDVKVNGVPLDVGPDCRTTGPLYSTDPDPAQDTKDHVVLTGVLKGPGNGYQLVTGGVLTSTMTIPPFSGCGLDEDLDPLFTSSVSGPGNYLKQVQAAPCASGNPRPDARYCTPDHQPVKVPKPER</sequence>
<reference evidence="1" key="1">
    <citation type="submission" date="2024-03" db="EMBL/GenBank/DDBJ databases">
        <title>Novel Streptomyces species of biotechnological and ecological value are a feature of Machair soil.</title>
        <authorList>
            <person name="Prole J.R."/>
            <person name="Goodfellow M."/>
            <person name="Allenby N."/>
            <person name="Ward A.C."/>
        </authorList>
    </citation>
    <scope>NUCLEOTIDE SEQUENCE</scope>
    <source>
        <strain evidence="1">MS2.AVA.5</strain>
    </source>
</reference>
<accession>A0ACC6Q4T2</accession>
<protein>
    <submittedName>
        <fullName evidence="1">DUF6801 domain-containing protein</fullName>
    </submittedName>
</protein>
<name>A0ACC6Q4T2_9ACTN</name>
<gene>
    <name evidence="1" type="ORF">WKI67_34925</name>
</gene>